<dbReference type="EMBL" id="CAJVPY010028469">
    <property type="protein sequence ID" value="CAG8792705.1"/>
    <property type="molecule type" value="Genomic_DNA"/>
</dbReference>
<evidence type="ECO:0000313" key="1">
    <source>
        <dbReference type="EMBL" id="CAG8792705.1"/>
    </source>
</evidence>
<sequence length="93" mass="10781">MKVSVAVSHEGIRNRYFLQNQQPPKNYMTNEFLVMKASVAVTKEFVTDSFSRTSRPSPKNYMTNEFDYEPRHEGFGGFSRHEGFCGCYEGIRN</sequence>
<reference evidence="1" key="1">
    <citation type="submission" date="2021-06" db="EMBL/GenBank/DDBJ databases">
        <authorList>
            <person name="Kallberg Y."/>
            <person name="Tangrot J."/>
            <person name="Rosling A."/>
        </authorList>
    </citation>
    <scope>NUCLEOTIDE SEQUENCE</scope>
    <source>
        <strain evidence="1">MA453B</strain>
    </source>
</reference>
<keyword evidence="2" id="KW-1185">Reference proteome</keyword>
<accession>A0A9N9JUR3</accession>
<name>A0A9N9JUR3_9GLOM</name>
<organism evidence="1 2">
    <name type="scientific">Dentiscutata erythropus</name>
    <dbReference type="NCBI Taxonomy" id="1348616"/>
    <lineage>
        <taxon>Eukaryota</taxon>
        <taxon>Fungi</taxon>
        <taxon>Fungi incertae sedis</taxon>
        <taxon>Mucoromycota</taxon>
        <taxon>Glomeromycotina</taxon>
        <taxon>Glomeromycetes</taxon>
        <taxon>Diversisporales</taxon>
        <taxon>Gigasporaceae</taxon>
        <taxon>Dentiscutata</taxon>
    </lineage>
</organism>
<gene>
    <name evidence="1" type="ORF">DERYTH_LOCUS21746</name>
</gene>
<protein>
    <submittedName>
        <fullName evidence="1">5199_t:CDS:1</fullName>
    </submittedName>
</protein>
<evidence type="ECO:0000313" key="2">
    <source>
        <dbReference type="Proteomes" id="UP000789405"/>
    </source>
</evidence>
<dbReference type="AlphaFoldDB" id="A0A9N9JUR3"/>
<comment type="caution">
    <text evidence="1">The sequence shown here is derived from an EMBL/GenBank/DDBJ whole genome shotgun (WGS) entry which is preliminary data.</text>
</comment>
<proteinExistence type="predicted"/>
<dbReference type="Proteomes" id="UP000789405">
    <property type="component" value="Unassembled WGS sequence"/>
</dbReference>